<proteinExistence type="predicted"/>
<comment type="caution">
    <text evidence="2">The sequence shown here is derived from an EMBL/GenBank/DDBJ whole genome shotgun (WGS) entry which is preliminary data.</text>
</comment>
<dbReference type="AlphaFoldDB" id="A0A1Q9BP13"/>
<dbReference type="Proteomes" id="UP000186817">
    <property type="component" value="Unassembled WGS sequence"/>
</dbReference>
<gene>
    <name evidence="2" type="ORF">AK812_SmicGene48415</name>
</gene>
<dbReference type="OrthoDB" id="434897at2759"/>
<accession>A0A1Q9BP13</accession>
<name>A0A1Q9BP13_SYMMI</name>
<evidence type="ECO:0000313" key="3">
    <source>
        <dbReference type="Proteomes" id="UP000186817"/>
    </source>
</evidence>
<protein>
    <submittedName>
        <fullName evidence="2">Uncharacterized protein</fullName>
    </submittedName>
</protein>
<dbReference type="EMBL" id="LSRX01007808">
    <property type="protein sequence ID" value="OLP71552.1"/>
    <property type="molecule type" value="Genomic_DNA"/>
</dbReference>
<feature type="region of interest" description="Disordered" evidence="1">
    <location>
        <begin position="68"/>
        <end position="100"/>
    </location>
</feature>
<feature type="non-terminal residue" evidence="2">
    <location>
        <position position="100"/>
    </location>
</feature>
<organism evidence="2 3">
    <name type="scientific">Symbiodinium microadriaticum</name>
    <name type="common">Dinoflagellate</name>
    <name type="synonym">Zooxanthella microadriatica</name>
    <dbReference type="NCBI Taxonomy" id="2951"/>
    <lineage>
        <taxon>Eukaryota</taxon>
        <taxon>Sar</taxon>
        <taxon>Alveolata</taxon>
        <taxon>Dinophyceae</taxon>
        <taxon>Suessiales</taxon>
        <taxon>Symbiodiniaceae</taxon>
        <taxon>Symbiodinium</taxon>
    </lineage>
</organism>
<evidence type="ECO:0000256" key="1">
    <source>
        <dbReference type="SAM" id="MobiDB-lite"/>
    </source>
</evidence>
<evidence type="ECO:0000313" key="2">
    <source>
        <dbReference type="EMBL" id="OLP71552.1"/>
    </source>
</evidence>
<sequence length="100" mass="10820">MNSCSWCKAAASDALQDPDCPPWLWALVLSLSLYKIDDKVRSDDSTQSVAQDEEALWQAQTTTCWTAGDSRFSDGATRPASRASAVPEIAKEGPSVRVSL</sequence>
<keyword evidence="3" id="KW-1185">Reference proteome</keyword>
<reference evidence="2 3" key="1">
    <citation type="submission" date="2016-02" db="EMBL/GenBank/DDBJ databases">
        <title>Genome analysis of coral dinoflagellate symbionts highlights evolutionary adaptations to a symbiotic lifestyle.</title>
        <authorList>
            <person name="Aranda M."/>
            <person name="Li Y."/>
            <person name="Liew Y.J."/>
            <person name="Baumgarten S."/>
            <person name="Simakov O."/>
            <person name="Wilson M."/>
            <person name="Piel J."/>
            <person name="Ashoor H."/>
            <person name="Bougouffa S."/>
            <person name="Bajic V.B."/>
            <person name="Ryu T."/>
            <person name="Ravasi T."/>
            <person name="Bayer T."/>
            <person name="Micklem G."/>
            <person name="Kim H."/>
            <person name="Bhak J."/>
            <person name="Lajeunesse T.C."/>
            <person name="Voolstra C.R."/>
        </authorList>
    </citation>
    <scope>NUCLEOTIDE SEQUENCE [LARGE SCALE GENOMIC DNA]</scope>
    <source>
        <strain evidence="2 3">CCMP2467</strain>
    </source>
</reference>